<name>A0ABQ6KC06_9MICO</name>
<keyword evidence="3" id="KW-0804">Transcription</keyword>
<reference evidence="6" key="1">
    <citation type="journal article" date="2019" name="Int. J. Syst. Evol. Microbiol.">
        <title>The Global Catalogue of Microorganisms (GCM) 10K type strain sequencing project: providing services to taxonomists for standard genome sequencing and annotation.</title>
        <authorList>
            <consortium name="The Broad Institute Genomics Platform"/>
            <consortium name="The Broad Institute Genome Sequencing Center for Infectious Disease"/>
            <person name="Wu L."/>
            <person name="Ma J."/>
        </authorList>
    </citation>
    <scope>NUCLEOTIDE SEQUENCE [LARGE SCALE GENOMIC DNA]</scope>
    <source>
        <strain evidence="6">NBRC 108894</strain>
    </source>
</reference>
<keyword evidence="2" id="KW-0238">DNA-binding</keyword>
<evidence type="ECO:0000256" key="3">
    <source>
        <dbReference type="ARBA" id="ARBA00023163"/>
    </source>
</evidence>
<dbReference type="Gene3D" id="3.40.50.2300">
    <property type="match status" value="2"/>
</dbReference>
<dbReference type="Proteomes" id="UP001157034">
    <property type="component" value="Unassembled WGS sequence"/>
</dbReference>
<proteinExistence type="predicted"/>
<dbReference type="EMBL" id="BSVB01000001">
    <property type="protein sequence ID" value="GMA96340.1"/>
    <property type="molecule type" value="Genomic_DNA"/>
</dbReference>
<sequence>MLRGNYQYGDGLARGLELLERRDRPTAVFAGTDVQAMGVYEAARRRGVAIPAELSVVGYDDIRVAAWANPPLTTVLQPLAQMGEEATRLVIRLSEGEPAEASRVDLSTTLVVRDSTTAPSTTP</sequence>
<evidence type="ECO:0000313" key="6">
    <source>
        <dbReference type="Proteomes" id="UP001157034"/>
    </source>
</evidence>
<dbReference type="PANTHER" id="PTHR30146">
    <property type="entry name" value="LACI-RELATED TRANSCRIPTIONAL REPRESSOR"/>
    <property type="match status" value="1"/>
</dbReference>
<dbReference type="InterPro" id="IPR046335">
    <property type="entry name" value="LacI/GalR-like_sensor"/>
</dbReference>
<evidence type="ECO:0000259" key="4">
    <source>
        <dbReference type="Pfam" id="PF13377"/>
    </source>
</evidence>
<feature type="domain" description="Transcriptional regulator LacI/GalR-like sensor" evidence="4">
    <location>
        <begin position="15"/>
        <end position="116"/>
    </location>
</feature>
<evidence type="ECO:0000256" key="1">
    <source>
        <dbReference type="ARBA" id="ARBA00023015"/>
    </source>
</evidence>
<dbReference type="InterPro" id="IPR028082">
    <property type="entry name" value="Peripla_BP_I"/>
</dbReference>
<organism evidence="5 6">
    <name type="scientific">Pseudolysinimonas kribbensis</name>
    <dbReference type="NCBI Taxonomy" id="433641"/>
    <lineage>
        <taxon>Bacteria</taxon>
        <taxon>Bacillati</taxon>
        <taxon>Actinomycetota</taxon>
        <taxon>Actinomycetes</taxon>
        <taxon>Micrococcales</taxon>
        <taxon>Microbacteriaceae</taxon>
        <taxon>Pseudolysinimonas</taxon>
    </lineage>
</organism>
<dbReference type="PANTHER" id="PTHR30146:SF153">
    <property type="entry name" value="LACTOSE OPERON REPRESSOR"/>
    <property type="match status" value="1"/>
</dbReference>
<dbReference type="SUPFAM" id="SSF53822">
    <property type="entry name" value="Periplasmic binding protein-like I"/>
    <property type="match status" value="1"/>
</dbReference>
<evidence type="ECO:0000256" key="2">
    <source>
        <dbReference type="ARBA" id="ARBA00023125"/>
    </source>
</evidence>
<protein>
    <recommendedName>
        <fullName evidence="4">Transcriptional regulator LacI/GalR-like sensor domain-containing protein</fullName>
    </recommendedName>
</protein>
<keyword evidence="1" id="KW-0805">Transcription regulation</keyword>
<comment type="caution">
    <text evidence="5">The sequence shown here is derived from an EMBL/GenBank/DDBJ whole genome shotgun (WGS) entry which is preliminary data.</text>
</comment>
<keyword evidence="6" id="KW-1185">Reference proteome</keyword>
<accession>A0ABQ6KC06</accession>
<gene>
    <name evidence="5" type="ORF">GCM10025881_31640</name>
</gene>
<dbReference type="Pfam" id="PF13377">
    <property type="entry name" value="Peripla_BP_3"/>
    <property type="match status" value="1"/>
</dbReference>
<evidence type="ECO:0000313" key="5">
    <source>
        <dbReference type="EMBL" id="GMA96340.1"/>
    </source>
</evidence>